<feature type="compositionally biased region" description="Low complexity" evidence="6">
    <location>
        <begin position="114"/>
        <end position="124"/>
    </location>
</feature>
<feature type="domain" description="Phosphatidylglycerol lysyltransferase C-terminal" evidence="7">
    <location>
        <begin position="189"/>
        <end position="485"/>
    </location>
</feature>
<dbReference type="GO" id="GO:0005886">
    <property type="term" value="C:plasma membrane"/>
    <property type="evidence" value="ECO:0007669"/>
    <property type="project" value="UniProtKB-SubCell"/>
</dbReference>
<keyword evidence="9" id="KW-1185">Reference proteome</keyword>
<dbReference type="GeneID" id="27321387"/>
<keyword evidence="2" id="KW-1003">Cell membrane</keyword>
<organism evidence="8 9">
    <name type="scientific">Exophiala mesophila</name>
    <name type="common">Black yeast-like fungus</name>
    <dbReference type="NCBI Taxonomy" id="212818"/>
    <lineage>
        <taxon>Eukaryota</taxon>
        <taxon>Fungi</taxon>
        <taxon>Dikarya</taxon>
        <taxon>Ascomycota</taxon>
        <taxon>Pezizomycotina</taxon>
        <taxon>Eurotiomycetes</taxon>
        <taxon>Chaetothyriomycetidae</taxon>
        <taxon>Chaetothyriales</taxon>
        <taxon>Herpotrichiellaceae</taxon>
        <taxon>Exophiala</taxon>
    </lineage>
</organism>
<feature type="compositionally biased region" description="Polar residues" evidence="6">
    <location>
        <begin position="1"/>
        <end position="11"/>
    </location>
</feature>
<accession>A0A0D1ZPT2</accession>
<feature type="region of interest" description="Disordered" evidence="6">
    <location>
        <begin position="1"/>
        <end position="158"/>
    </location>
</feature>
<keyword evidence="4" id="KW-1133">Transmembrane helix</keyword>
<dbReference type="VEuPathDB" id="FungiDB:PV10_03542"/>
<protein>
    <recommendedName>
        <fullName evidence="7">Phosphatidylglycerol lysyltransferase C-terminal domain-containing protein</fullName>
    </recommendedName>
</protein>
<evidence type="ECO:0000313" key="8">
    <source>
        <dbReference type="EMBL" id="KIV95954.1"/>
    </source>
</evidence>
<feature type="compositionally biased region" description="Polar residues" evidence="6">
    <location>
        <begin position="104"/>
        <end position="113"/>
    </location>
</feature>
<keyword evidence="3" id="KW-0812">Transmembrane</keyword>
<dbReference type="AlphaFoldDB" id="A0A0D1ZPT2"/>
<dbReference type="EMBL" id="KN847521">
    <property type="protein sequence ID" value="KIV95954.1"/>
    <property type="molecule type" value="Genomic_DNA"/>
</dbReference>
<evidence type="ECO:0000256" key="5">
    <source>
        <dbReference type="ARBA" id="ARBA00023136"/>
    </source>
</evidence>
<dbReference type="InterPro" id="IPR051211">
    <property type="entry name" value="PG_lysyltransferase"/>
</dbReference>
<evidence type="ECO:0000256" key="3">
    <source>
        <dbReference type="ARBA" id="ARBA00022692"/>
    </source>
</evidence>
<evidence type="ECO:0000313" key="9">
    <source>
        <dbReference type="Proteomes" id="UP000054302"/>
    </source>
</evidence>
<feature type="compositionally biased region" description="Low complexity" evidence="6">
    <location>
        <begin position="92"/>
        <end position="103"/>
    </location>
</feature>
<dbReference type="GO" id="GO:0016755">
    <property type="term" value="F:aminoacyltransferase activity"/>
    <property type="evidence" value="ECO:0007669"/>
    <property type="project" value="TreeGrafter"/>
</dbReference>
<gene>
    <name evidence="8" type="ORF">PV10_03542</name>
</gene>
<dbReference type="Pfam" id="PF09924">
    <property type="entry name" value="LPG_synthase_C"/>
    <property type="match status" value="1"/>
</dbReference>
<comment type="subcellular location">
    <subcellularLocation>
        <location evidence="1">Cell membrane</location>
        <topology evidence="1">Multi-pass membrane protein</topology>
    </subcellularLocation>
</comment>
<dbReference type="PANTHER" id="PTHR34697:SF2">
    <property type="entry name" value="PHOSPHATIDYLGLYCEROL LYSYLTRANSFERASE"/>
    <property type="match status" value="1"/>
</dbReference>
<keyword evidence="5" id="KW-0472">Membrane</keyword>
<proteinExistence type="predicted"/>
<dbReference type="PANTHER" id="PTHR34697">
    <property type="entry name" value="PHOSPHATIDYLGLYCEROL LYSYLTRANSFERASE"/>
    <property type="match status" value="1"/>
</dbReference>
<dbReference type="HOGENOM" id="CLU_032338_1_1_1"/>
<name>A0A0D1ZPT2_EXOME</name>
<dbReference type="GO" id="GO:0055091">
    <property type="term" value="P:phospholipid homeostasis"/>
    <property type="evidence" value="ECO:0007669"/>
    <property type="project" value="TreeGrafter"/>
</dbReference>
<dbReference type="RefSeq" id="XP_016227528.1">
    <property type="nucleotide sequence ID" value="XM_016368010.1"/>
</dbReference>
<evidence type="ECO:0000256" key="1">
    <source>
        <dbReference type="ARBA" id="ARBA00004651"/>
    </source>
</evidence>
<dbReference type="STRING" id="212818.A0A0D1ZPT2"/>
<evidence type="ECO:0000256" key="4">
    <source>
        <dbReference type="ARBA" id="ARBA00022989"/>
    </source>
</evidence>
<sequence length="572" mass="63259">MDITETVNMMATQEEPASFTIPSDAKSPITVKEESTPAINEEGTSPTAKEKKPKKEKPKKEKAPAAPKQPALPFHEQLGQRLTEQSREATIPSPAKHPSHSSSRVNSAQNGRQSSSGLLLPSSLATRLRNRSRSRSPGPMNPNDGNNSDTSVSTGSMSEIEARDPAINTSLKDSLYNLDDFRRLEAINRLIAQYGTVSHMSVRDPSYSFWVNKSRTAAVHFKLLNKVAVLAGDPLCPEAAMPATLEEFERYCRKARWKTSVIGASAGLMQVAKLKGWPIMRFGTEKVLNPVTNEVLLGKSGKRTVVQCRQLLDPTKGGLTLHIYVPERGRDPVLEAELTKLYDTWREDRNTSRDCQAFITVFEMFALPNLMTFIYTRTKEGAVNGFAALRRMGTTGYHIDPFIQSADAPRGTSDLLIYASLAHLHALDISYLGIGHEPVAEPDELYNMSSLVINATRRIYKHIFGRLPVGGKETFNSRWKPDEAQEAGLYLIFVGKKTPSPKHLLAMTHFANISLRNVVKADWKDLKQEVSKNIRAPVPDPGLVAQGSTNIFIDLEGHRPTMMKSVSSPAAM</sequence>
<evidence type="ECO:0000259" key="7">
    <source>
        <dbReference type="Pfam" id="PF09924"/>
    </source>
</evidence>
<dbReference type="OMA" id="MAHMANI"/>
<dbReference type="InterPro" id="IPR024320">
    <property type="entry name" value="LPG_synthase_C"/>
</dbReference>
<evidence type="ECO:0000256" key="2">
    <source>
        <dbReference type="ARBA" id="ARBA00022475"/>
    </source>
</evidence>
<feature type="compositionally biased region" description="Polar residues" evidence="6">
    <location>
        <begin position="143"/>
        <end position="157"/>
    </location>
</feature>
<dbReference type="Proteomes" id="UP000054302">
    <property type="component" value="Unassembled WGS sequence"/>
</dbReference>
<reference evidence="8 9" key="1">
    <citation type="submission" date="2015-01" db="EMBL/GenBank/DDBJ databases">
        <title>The Genome Sequence of Exophiala mesophila CBS40295.</title>
        <authorList>
            <consortium name="The Broad Institute Genomics Platform"/>
            <person name="Cuomo C."/>
            <person name="de Hoog S."/>
            <person name="Gorbushina A."/>
            <person name="Stielow B."/>
            <person name="Teixiera M."/>
            <person name="Abouelleil A."/>
            <person name="Chapman S.B."/>
            <person name="Priest M."/>
            <person name="Young S.K."/>
            <person name="Wortman J."/>
            <person name="Nusbaum C."/>
            <person name="Birren B."/>
        </authorList>
    </citation>
    <scope>NUCLEOTIDE SEQUENCE [LARGE SCALE GENOMIC DNA]</scope>
    <source>
        <strain evidence="8 9">CBS 40295</strain>
    </source>
</reference>
<dbReference type="OrthoDB" id="5421852at2759"/>
<evidence type="ECO:0000256" key="6">
    <source>
        <dbReference type="SAM" id="MobiDB-lite"/>
    </source>
</evidence>